<evidence type="ECO:0000313" key="6">
    <source>
        <dbReference type="EMBL" id="MBO8431488.1"/>
    </source>
</evidence>
<dbReference type="GO" id="GO:0003920">
    <property type="term" value="F:GMP reductase activity"/>
    <property type="evidence" value="ECO:0007669"/>
    <property type="project" value="UniProtKB-EC"/>
</dbReference>
<dbReference type="Pfam" id="PF00478">
    <property type="entry name" value="IMPDH"/>
    <property type="match status" value="1"/>
</dbReference>
<gene>
    <name evidence="6" type="ORF">IAC76_08885</name>
</gene>
<evidence type="ECO:0000259" key="5">
    <source>
        <dbReference type="Pfam" id="PF00478"/>
    </source>
</evidence>
<keyword evidence="3" id="KW-0521">NADP</keyword>
<dbReference type="InterPro" id="IPR013785">
    <property type="entry name" value="Aldolase_TIM"/>
</dbReference>
<evidence type="ECO:0000256" key="4">
    <source>
        <dbReference type="ARBA" id="ARBA00023002"/>
    </source>
</evidence>
<evidence type="ECO:0000256" key="1">
    <source>
        <dbReference type="ARBA" id="ARBA00012678"/>
    </source>
</evidence>
<dbReference type="Proteomes" id="UP000823632">
    <property type="component" value="Unassembled WGS sequence"/>
</dbReference>
<dbReference type="EMBL" id="JADIND010000199">
    <property type="protein sequence ID" value="MBO8431488.1"/>
    <property type="molecule type" value="Genomic_DNA"/>
</dbReference>
<name>A0A9D9DRR1_9BACT</name>
<accession>A0A9D9DRR1</accession>
<sequence length="374" mass="42647">MNDIKLNYDDITIIPEVVTGISSRKECNPFDEKGMLPIFASCMDTVVNMNNIFDFYTNQINVILPRNYSFGVRLDFLEETKKFPGIFTAVSLAEAQKLISKNYFKDDTPKRICIDLANGHMENLLNTIWQLKEKYGEQLIIMSGNIANPETYKEYEEVGCDYVRATIGSGSGCLTASNTGIYYPSFSLLEEMYNIKKDINGKCKIIADGGIRGYRDIQKALLFADYVMIGGLFNKAIESAGITTYGTSYWNIRGKKIMRPIKTLLTYGKVVPESKYSEVITRIKNGTLTVWKQFHGMSTKEAQKNINNANGNDFGRLKTSEGKTFFQKVEYSIKGWTENEIDYLRSAMSYTNSRTLEEYKNSKYVKMYKIGYNL</sequence>
<dbReference type="AlphaFoldDB" id="A0A9D9DRR1"/>
<comment type="caution">
    <text evidence="6">The sequence shown here is derived from an EMBL/GenBank/DDBJ whole genome shotgun (WGS) entry which is preliminary data.</text>
</comment>
<dbReference type="PANTHER" id="PTHR43170:SF5">
    <property type="entry name" value="GMP REDUCTASE"/>
    <property type="match status" value="1"/>
</dbReference>
<organism evidence="6 7">
    <name type="scientific">Candidatus Scatousia excrementipullorum</name>
    <dbReference type="NCBI Taxonomy" id="2840936"/>
    <lineage>
        <taxon>Bacteria</taxon>
        <taxon>Candidatus Scatousia</taxon>
    </lineage>
</organism>
<reference evidence="6" key="1">
    <citation type="submission" date="2020-10" db="EMBL/GenBank/DDBJ databases">
        <authorList>
            <person name="Gilroy R."/>
        </authorList>
    </citation>
    <scope>NUCLEOTIDE SEQUENCE</scope>
    <source>
        <strain evidence="6">10192</strain>
    </source>
</reference>
<dbReference type="InterPro" id="IPR050139">
    <property type="entry name" value="GMP_reductase"/>
</dbReference>
<dbReference type="Gene3D" id="3.20.20.70">
    <property type="entry name" value="Aldolase class I"/>
    <property type="match status" value="1"/>
</dbReference>
<dbReference type="SUPFAM" id="SSF51412">
    <property type="entry name" value="Inosine monophosphate dehydrogenase (IMPDH)"/>
    <property type="match status" value="1"/>
</dbReference>
<evidence type="ECO:0000313" key="7">
    <source>
        <dbReference type="Proteomes" id="UP000823632"/>
    </source>
</evidence>
<feature type="domain" description="IMP dehydrogenase/GMP reductase" evidence="5">
    <location>
        <begin position="111"/>
        <end position="255"/>
    </location>
</feature>
<dbReference type="PANTHER" id="PTHR43170">
    <property type="entry name" value="GMP REDUCTASE"/>
    <property type="match status" value="1"/>
</dbReference>
<reference evidence="6" key="2">
    <citation type="journal article" date="2021" name="PeerJ">
        <title>Extensive microbial diversity within the chicken gut microbiome revealed by metagenomics and culture.</title>
        <authorList>
            <person name="Gilroy R."/>
            <person name="Ravi A."/>
            <person name="Getino M."/>
            <person name="Pursley I."/>
            <person name="Horton D.L."/>
            <person name="Alikhan N.F."/>
            <person name="Baker D."/>
            <person name="Gharbi K."/>
            <person name="Hall N."/>
            <person name="Watson M."/>
            <person name="Adriaenssens E.M."/>
            <person name="Foster-Nyarko E."/>
            <person name="Jarju S."/>
            <person name="Secka A."/>
            <person name="Antonio M."/>
            <person name="Oren A."/>
            <person name="Chaudhuri R.R."/>
            <person name="La Ragione R."/>
            <person name="Hildebrand F."/>
            <person name="Pallen M.J."/>
        </authorList>
    </citation>
    <scope>NUCLEOTIDE SEQUENCE</scope>
    <source>
        <strain evidence="6">10192</strain>
    </source>
</reference>
<dbReference type="SMART" id="SM01240">
    <property type="entry name" value="IMPDH"/>
    <property type="match status" value="1"/>
</dbReference>
<protein>
    <recommendedName>
        <fullName evidence="2">GMP reductase</fullName>
        <ecNumber evidence="1">1.7.1.7</ecNumber>
    </recommendedName>
</protein>
<dbReference type="EC" id="1.7.1.7" evidence="1"/>
<dbReference type="InterPro" id="IPR001093">
    <property type="entry name" value="IMP_DH_GMPRt"/>
</dbReference>
<evidence type="ECO:0000256" key="2">
    <source>
        <dbReference type="ARBA" id="ARBA00015800"/>
    </source>
</evidence>
<proteinExistence type="predicted"/>
<keyword evidence="4" id="KW-0560">Oxidoreductase</keyword>
<evidence type="ECO:0000256" key="3">
    <source>
        <dbReference type="ARBA" id="ARBA00022857"/>
    </source>
</evidence>